<evidence type="ECO:0000313" key="1">
    <source>
        <dbReference type="EMBL" id="RAH50006.1"/>
    </source>
</evidence>
<evidence type="ECO:0000313" key="2">
    <source>
        <dbReference type="Proteomes" id="UP000249057"/>
    </source>
</evidence>
<proteinExistence type="predicted"/>
<organism evidence="1 2">
    <name type="scientific">Aspergillus brunneoviolaceus CBS 621.78</name>
    <dbReference type="NCBI Taxonomy" id="1450534"/>
    <lineage>
        <taxon>Eukaryota</taxon>
        <taxon>Fungi</taxon>
        <taxon>Dikarya</taxon>
        <taxon>Ascomycota</taxon>
        <taxon>Pezizomycotina</taxon>
        <taxon>Eurotiomycetes</taxon>
        <taxon>Eurotiomycetidae</taxon>
        <taxon>Eurotiales</taxon>
        <taxon>Aspergillaceae</taxon>
        <taxon>Aspergillus</taxon>
        <taxon>Aspergillus subgen. Circumdati</taxon>
    </lineage>
</organism>
<dbReference type="EMBL" id="KZ825315">
    <property type="protein sequence ID" value="RAH50006.1"/>
    <property type="molecule type" value="Genomic_DNA"/>
</dbReference>
<reference evidence="1" key="1">
    <citation type="submission" date="2018-02" db="EMBL/GenBank/DDBJ databases">
        <title>The genomes of Aspergillus section Nigri reveals drivers in fungal speciation.</title>
        <authorList>
            <consortium name="DOE Joint Genome Institute"/>
            <person name="Vesth T.C."/>
            <person name="Nybo J."/>
            <person name="Theobald S."/>
            <person name="Brandl J."/>
            <person name="Frisvad J.C."/>
            <person name="Nielsen K.F."/>
            <person name="Lyhne E.K."/>
            <person name="Kogle M.E."/>
            <person name="Kuo A."/>
            <person name="Riley R."/>
            <person name="Clum A."/>
            <person name="Nolan M."/>
            <person name="Lipzen A."/>
            <person name="Salamov A."/>
            <person name="Henrissat B."/>
            <person name="Wiebenga A."/>
            <person name="De vries R.P."/>
            <person name="Grigoriev I.V."/>
            <person name="Mortensen U.H."/>
            <person name="Andersen M.R."/>
            <person name="Baker S.E."/>
        </authorList>
    </citation>
    <scope>NUCLEOTIDE SEQUENCE</scope>
    <source>
        <strain evidence="1">CBS 621.78</strain>
    </source>
</reference>
<sequence>MAAKTPIFTDQAPAPFPIFSQAIVHKDTVYCSGMIGLDAKSNTLVTGGVEEQTEQLLRNLDLVLQAAESGLQNILKMTVFITTMDDFAAMNRVYARHFSVPMPCDRAKPVCSTCERSRSLCDYQRPNRTPLTRRYLTQLENELNHARTLLRDTRREDQLPARLSPDNDDLGSQPPDTSAAVDPGSSLLKTRQTERCLLLPPEVAPPVASFEWDERDSTLQDASEAPVKLSGGGYFGIASTRAFLRTTGHQDEAYPPMTIACSPQTISEPSVPLPLSSIGQYVDAYFVHCHPLHPFLHETAFRAQLMDLYPRPSRPLWEMLLYAVAALGAFAVSSPTDDTTDRGFFEAAKARFSSDVMETGNKTLVQALTLMSRYLRMRNKLNASYNYLGLANRTAIGIGLYKEFPTPESNPFYQEVRRRVWWSLYTFNLEDAIAFSRPQDFPQAGVEVNLPLNIQDLDLTPSTPAIHAEANQTILYSGLKFTAAFYSTISKVYSSITTIPYPRARELLHYDDTLIHDWEASLPAFYRSTAPQEARYSLAHALLFWRRLNFQILMYRPFIVWHYTTRHSVSPPKLPADPESVQEAIQRCQRAADESIRAIANFWFRGKHQQRSALEGWYALQFIFPAVLIPVMSVRNESSGAAAAVAGWRERIHQALEVMDSVAEVLKSATLQGRIVRSLCSGVVELNTGSDVVGLGQGNPLPSADLEYGAAAAFLATQQML</sequence>
<gene>
    <name evidence="1" type="ORF">BO95DRAFT_478896</name>
</gene>
<keyword evidence="2" id="KW-1185">Reference proteome</keyword>
<accession>A0ACD1GL56</accession>
<dbReference type="Proteomes" id="UP000249057">
    <property type="component" value="Unassembled WGS sequence"/>
</dbReference>
<name>A0ACD1GL56_9EURO</name>
<protein>
    <submittedName>
        <fullName evidence="1">Uncharacterized protein</fullName>
    </submittedName>
</protein>